<sequence length="208" mass="24259">MKFEATIDYIQGIGNRYLSSEGHIVELDGRLEKELLSVGVLPKFFIEGLVDFMTENKQNIYSFFVPARSIVGECKNILKIFELWVSSYNSLIRLIVIIINIEENAQILLFKPELYVTVSHDIMSTLTKKYLCVEIIMPFIYRFVIFDTFNIFKKLFNIVFEGIIDLKGNKYMTSISNDERALIWKIDSTNMKYLSNNLIPSELLRLVR</sequence>
<evidence type="ECO:0000313" key="2">
    <source>
        <dbReference type="Proteomes" id="UP001319921"/>
    </source>
</evidence>
<dbReference type="Proteomes" id="UP001319921">
    <property type="component" value="Chromosome"/>
</dbReference>
<name>A0AAQ4CP16_9CREN</name>
<evidence type="ECO:0000313" key="1">
    <source>
        <dbReference type="EMBL" id="BDB97547.1"/>
    </source>
</evidence>
<reference evidence="1 2" key="1">
    <citation type="journal article" date="2022" name="Microbiol. Resour. Announc.">
        <title>Complete Genome Sequence of the Hyperthermophilic and Acidophilic Archaeon Saccharolobus caldissimus Strain HS-3T.</title>
        <authorList>
            <person name="Sakai H.D."/>
            <person name="Kurosawa N."/>
        </authorList>
    </citation>
    <scope>NUCLEOTIDE SEQUENCE [LARGE SCALE GENOMIC DNA]</scope>
    <source>
        <strain evidence="1 2">JCM32116</strain>
    </source>
</reference>
<dbReference type="RefSeq" id="WP_229571536.1">
    <property type="nucleotide sequence ID" value="NZ_AP025226.1"/>
</dbReference>
<dbReference type="KEGG" id="scas:SACC_05640"/>
<protein>
    <submittedName>
        <fullName evidence="1">Uncharacterized protein</fullName>
    </submittedName>
</protein>
<organism evidence="1 2">
    <name type="scientific">Saccharolobus caldissimus</name>
    <dbReference type="NCBI Taxonomy" id="1702097"/>
    <lineage>
        <taxon>Archaea</taxon>
        <taxon>Thermoproteota</taxon>
        <taxon>Thermoprotei</taxon>
        <taxon>Sulfolobales</taxon>
        <taxon>Sulfolobaceae</taxon>
        <taxon>Saccharolobus</taxon>
    </lineage>
</organism>
<keyword evidence="2" id="KW-1185">Reference proteome</keyword>
<dbReference type="AlphaFoldDB" id="A0AAQ4CP16"/>
<gene>
    <name evidence="1" type="ORF">SACC_05640</name>
</gene>
<proteinExistence type="predicted"/>
<accession>A0AAQ4CP16</accession>
<dbReference type="GeneID" id="68865294"/>
<dbReference type="EMBL" id="AP025226">
    <property type="protein sequence ID" value="BDB97547.1"/>
    <property type="molecule type" value="Genomic_DNA"/>
</dbReference>